<protein>
    <recommendedName>
        <fullName evidence="3">ATP-binding protein</fullName>
    </recommendedName>
</protein>
<reference evidence="1 2" key="1">
    <citation type="submission" date="2020-07" db="EMBL/GenBank/DDBJ databases">
        <title>Pusillimonas sp. nov., isolated from poultry manure in Taiwan.</title>
        <authorList>
            <person name="Lin S.-Y."/>
            <person name="Tang Y.-S."/>
            <person name="Young C.-C."/>
        </authorList>
    </citation>
    <scope>NUCLEOTIDE SEQUENCE [LARGE SCALE GENOMIC DNA]</scope>
    <source>
        <strain evidence="1 2">CC-YST705</strain>
    </source>
</reference>
<dbReference type="SUPFAM" id="SSF52540">
    <property type="entry name" value="P-loop containing nucleoside triphosphate hydrolases"/>
    <property type="match status" value="1"/>
</dbReference>
<gene>
    <name evidence="1" type="ORF">H0484_11735</name>
</gene>
<organism evidence="1 2">
    <name type="scientific">Mesopusillimonas faecipullorum</name>
    <dbReference type="NCBI Taxonomy" id="2755040"/>
    <lineage>
        <taxon>Bacteria</taxon>
        <taxon>Pseudomonadati</taxon>
        <taxon>Pseudomonadota</taxon>
        <taxon>Betaproteobacteria</taxon>
        <taxon>Burkholderiales</taxon>
        <taxon>Alcaligenaceae</taxon>
        <taxon>Mesopusillimonas</taxon>
    </lineage>
</organism>
<proteinExistence type="predicted"/>
<accession>A0ABS8CEI0</accession>
<sequence length="1257" mass="142316">MNTILDVPITSVTSLTAERAVVVIRSILRSECAYARISPSALTISSRLTTADGGIDAEINASPNSTVPSDCIFQAGLTGFQIKSGTSFKPWTKSSIKGELLDSKGQLYTEVERLVRRRGFYTIICTGHDLTPEQRNTARSEIASVLAEVGYPDYEGLLEVLGASQLSEFAERYPGTASLLATDPIQEALVLEEWQHDAHMANVFEISTEQNELISQIRKGLQGEVKHFRVLGEPGLGKTRIVLEAVKDENIAPYVLYVQHGALFGQTKLFRQLIRSGYSRPLVLVIDELQEPEMSDIWRHLKSRCGQMKLVTLDHGRDETFDEEIERLNVPRLSDDTIRKILANRVGDSNELDRWVQICEGSPRVAQAVADNLRANPQDLLKPPSTVPIWTRFLHGYSGKNEVTTRQIDCVTQHLALFSRFGYEDPVGSEAVYIAEQIRKADPTIGWARFQEIIQTLRARRVLQGSRTLFFVPKALHIYLWRQFWEQYGRGFDFIETFSSMPETLHAWFMNMFKFAGHAATTHITNEILRVDGVFSQRAALTSEKGSRFMSILAEANPGAVLRLLETTVNTWTDQDLLDFKDNRQNLVWALEKIAVWPTYTVRAIQVLTKFAVNENADFSNNATGTLVGLFRIGPEAAATEASPEVRLPAMLQLLRTRGMAERKLALKAMQAALDTRSRGFRIVGPEYQGLKERANLWIPGTYGDWWQAQYLYFQALVEETQNWPPEFRTDLNLALLDAVEQQIHIPPCTELAFIVLDRLIDDTTMEPGKLNSFFWHYREYGVKNKDPDISTRLHRAERRYTKRDLASRFRRYVIDVEWLEWDNDFRQRRGRNKSRAKALVDALVCRIARTPDGLSHLLDQLAPTKGTPALWYFGDKLAQSDPGHVFFPVLTQRTLETKHQVCLHGYMSGLRELDPSFYFSKLRAFLNAEDSAWLGATIALHSDYDDELFARCLSALEMSWIDPNVFGALRVGRRIEEIPSARVAKLLSLLSEKNTSESLVQLVELLDLIPFDDATPFNPDFVFGATSRSIAIDSEGATCTYHWKNVCLKLIAWDPSYIPLLLDALLVAMGKNYRLSYASNVVEIANKLVQANPSGTWKIVKTHFERTLPKWRSDLFSWLKGGLGGFSDTQPRGAIVDLPVAEIFQWIEEDPSSRAALIAHAAPATLDDEGGGQLTRGLLSRYGHLDGVQNGIGATFHSGGWTGPTSAYLRRKREKMREWLAAGFEFEVVQWIESEIEYLDRSIEREEIDEERSRFD</sequence>
<dbReference type="RefSeq" id="WP_226954838.1">
    <property type="nucleotide sequence ID" value="NZ_JACDXW010000006.1"/>
</dbReference>
<evidence type="ECO:0000313" key="1">
    <source>
        <dbReference type="EMBL" id="MCB5364418.1"/>
    </source>
</evidence>
<dbReference type="Proteomes" id="UP000776983">
    <property type="component" value="Unassembled WGS sequence"/>
</dbReference>
<dbReference type="EMBL" id="JACDXW010000006">
    <property type="protein sequence ID" value="MCB5364418.1"/>
    <property type="molecule type" value="Genomic_DNA"/>
</dbReference>
<comment type="caution">
    <text evidence="1">The sequence shown here is derived from an EMBL/GenBank/DDBJ whole genome shotgun (WGS) entry which is preliminary data.</text>
</comment>
<dbReference type="InterPro" id="IPR027417">
    <property type="entry name" value="P-loop_NTPase"/>
</dbReference>
<name>A0ABS8CEI0_9BURK</name>
<keyword evidence="2" id="KW-1185">Reference proteome</keyword>
<evidence type="ECO:0000313" key="2">
    <source>
        <dbReference type="Proteomes" id="UP000776983"/>
    </source>
</evidence>
<evidence type="ECO:0008006" key="3">
    <source>
        <dbReference type="Google" id="ProtNLM"/>
    </source>
</evidence>